<keyword evidence="6" id="KW-1185">Reference proteome</keyword>
<reference evidence="5 6" key="1">
    <citation type="submission" date="2019-02" db="EMBL/GenBank/DDBJ databases">
        <title>Deep-cultivation of Planctomycetes and their phenomic and genomic characterization uncovers novel biology.</title>
        <authorList>
            <person name="Wiegand S."/>
            <person name="Jogler M."/>
            <person name="Boedeker C."/>
            <person name="Pinto D."/>
            <person name="Vollmers J."/>
            <person name="Rivas-Marin E."/>
            <person name="Kohn T."/>
            <person name="Peeters S.H."/>
            <person name="Heuer A."/>
            <person name="Rast P."/>
            <person name="Oberbeckmann S."/>
            <person name="Bunk B."/>
            <person name="Jeske O."/>
            <person name="Meyerdierks A."/>
            <person name="Storesund J.E."/>
            <person name="Kallscheuer N."/>
            <person name="Luecker S."/>
            <person name="Lage O.M."/>
            <person name="Pohl T."/>
            <person name="Merkel B.J."/>
            <person name="Hornburger P."/>
            <person name="Mueller R.-W."/>
            <person name="Bruemmer F."/>
            <person name="Labrenz M."/>
            <person name="Spormann A.M."/>
            <person name="Op den Camp H."/>
            <person name="Overmann J."/>
            <person name="Amann R."/>
            <person name="Jetten M.S.M."/>
            <person name="Mascher T."/>
            <person name="Medema M.H."/>
            <person name="Devos D.P."/>
            <person name="Kaster A.-K."/>
            <person name="Ovreas L."/>
            <person name="Rohde M."/>
            <person name="Galperin M.Y."/>
            <person name="Jogler C."/>
        </authorList>
    </citation>
    <scope>NUCLEOTIDE SEQUENCE [LARGE SCALE GENOMIC DNA]</scope>
    <source>
        <strain evidence="5 6">Q31a</strain>
    </source>
</reference>
<dbReference type="Pfam" id="PF07583">
    <property type="entry name" value="PSCyt2"/>
    <property type="match status" value="1"/>
</dbReference>
<feature type="domain" description="Cytochrome C Planctomycete-type" evidence="4">
    <location>
        <begin position="270"/>
        <end position="322"/>
    </location>
</feature>
<name>A0A518GH80_9BACT</name>
<dbReference type="KEGG" id="ahel:Q31a_63390"/>
<evidence type="ECO:0000259" key="2">
    <source>
        <dbReference type="Pfam" id="PF07583"/>
    </source>
</evidence>
<dbReference type="PANTHER" id="PTHR35889:SF3">
    <property type="entry name" value="F-BOX DOMAIN-CONTAINING PROTEIN"/>
    <property type="match status" value="1"/>
</dbReference>
<organism evidence="5 6">
    <name type="scientific">Aureliella helgolandensis</name>
    <dbReference type="NCBI Taxonomy" id="2527968"/>
    <lineage>
        <taxon>Bacteria</taxon>
        <taxon>Pseudomonadati</taxon>
        <taxon>Planctomycetota</taxon>
        <taxon>Planctomycetia</taxon>
        <taxon>Pirellulales</taxon>
        <taxon>Pirellulaceae</taxon>
        <taxon>Aureliella</taxon>
    </lineage>
</organism>
<accession>A0A518GH80</accession>
<evidence type="ECO:0000313" key="5">
    <source>
        <dbReference type="EMBL" id="QDV27946.1"/>
    </source>
</evidence>
<dbReference type="InterPro" id="IPR011429">
    <property type="entry name" value="Cyt_c_Planctomycete-type"/>
</dbReference>
<evidence type="ECO:0000313" key="6">
    <source>
        <dbReference type="Proteomes" id="UP000318017"/>
    </source>
</evidence>
<evidence type="ECO:0000259" key="3">
    <source>
        <dbReference type="Pfam" id="PF07587"/>
    </source>
</evidence>
<dbReference type="Pfam" id="PF07587">
    <property type="entry name" value="PSD1"/>
    <property type="match status" value="1"/>
</dbReference>
<dbReference type="InterPro" id="IPR011444">
    <property type="entry name" value="DUF1549"/>
</dbReference>
<dbReference type="AlphaFoldDB" id="A0A518GH80"/>
<dbReference type="RefSeq" id="WP_145086124.1">
    <property type="nucleotide sequence ID" value="NZ_CP036298.1"/>
</dbReference>
<dbReference type="PANTHER" id="PTHR35889">
    <property type="entry name" value="CYCLOINULO-OLIGOSACCHARIDE FRUCTANOTRANSFERASE-RELATED"/>
    <property type="match status" value="1"/>
</dbReference>
<proteinExistence type="predicted"/>
<dbReference type="InterPro" id="IPR022655">
    <property type="entry name" value="DUF1553"/>
</dbReference>
<dbReference type="OrthoDB" id="127107at2"/>
<evidence type="ECO:0000259" key="4">
    <source>
        <dbReference type="Pfam" id="PF07635"/>
    </source>
</evidence>
<feature type="signal peptide" evidence="1">
    <location>
        <begin position="1"/>
        <end position="25"/>
    </location>
</feature>
<gene>
    <name evidence="5" type="ORF">Q31a_63390</name>
</gene>
<dbReference type="Pfam" id="PF07635">
    <property type="entry name" value="PSCyt1"/>
    <property type="match status" value="1"/>
</dbReference>
<keyword evidence="1" id="KW-0732">Signal</keyword>
<feature type="domain" description="DUF1549" evidence="2">
    <location>
        <begin position="383"/>
        <end position="584"/>
    </location>
</feature>
<feature type="domain" description="DUF1553" evidence="3">
    <location>
        <begin position="728"/>
        <end position="964"/>
    </location>
</feature>
<dbReference type="EMBL" id="CP036298">
    <property type="protein sequence ID" value="QDV27946.1"/>
    <property type="molecule type" value="Genomic_DNA"/>
</dbReference>
<feature type="chain" id="PRO_5021967041" evidence="1">
    <location>
        <begin position="26"/>
        <end position="986"/>
    </location>
</feature>
<evidence type="ECO:0000256" key="1">
    <source>
        <dbReference type="SAM" id="SignalP"/>
    </source>
</evidence>
<sequence length="986" mass="110848" precursor="true">MRPFALPLFYLPTFCVCLFANFVAAEESKDSTSPWTLSQAGGVSQWFEIRGTGTRNNPLRRKLDQTFVGDQFFVQFQLRYDAASIDTPLDGNGEFFVLWIDEQDGGDGAGHNGGIPNIGIHVNKNKNAFMARFSSASESFSEIELEGNRVYRVLACLSRSQTEAGTGHPYDQLRVWIDPKITEEAKPAIRLSGKNAIQAINWIGFSSGGKTEPNDRILVSEVSLASNWWEAFGLPPRVNLDAQPAPPRMPAAALTVDFGTQVYPILRQHCFDCHSGEDSESGVRLDSYDELLNQVSPRSASSSHLITLIESSDPALQMPPPDGITPPISSQQIALLRRWIDEGVTWDHQLLPAPTIKSTHWAFQPLTVPEIPTTAPGATVRSPVDCFILREQENQGIVAGTRADWPTLQRRIAMDLTGLPPSAFPELERANSHEQLDQWIEKLLSSQSYAERWGRYWLDLARWAESNGHQHNRFRPHAWRYRDYVIDSFRTDKPYDLFIREQLAGDQLPAASQALPATGFLAAARYSGNELDKEIQRNDILVDVVNTTAQTFLGLTLECAQCHTHKFDPLTIRDYYRFQAFFTRGQPGNLLLTQNALDAKLWTDIRQQLLDAVHARLVEQKRLAGVPEPILVIPTTVVANMNSDERQVYQELEAAISAAPQVWGWTEADSETITTPHEMRWPLPNDREALGNLKTFVRIRGDVKSAGPEVRPGWPIAFGPTPESVDSRTDLAQWLASPGNPLTARVWVNRIWQWHFGRGIVETSGDFGTQGTPPTHPELLDWLANELIESNWSTRHIHQLILQSATYRQSASVSRSNFDLDPDCKTIWRWTPRRLESEAIRDSILAVAGKLEAFSGGPSTPESPQSETFRRSVYLEQQRDHLAESLTLFDSPPALSTCSRRRTSTVSLQPLYLMNSEFMQTMSRAFADRVRRTAEQNRYAATALRLALGRDATAEELEKLDDFLKENSLESLCLAVLNLSEFLYVN</sequence>
<dbReference type="Proteomes" id="UP000318017">
    <property type="component" value="Chromosome"/>
</dbReference>
<protein>
    <submittedName>
        <fullName evidence="5">Planctomycete cytochrome C</fullName>
    </submittedName>
</protein>